<organism evidence="1">
    <name type="scientific">Bartonella schoenbuchensis (strain DSM 13525 / NCTC 13165 / R1)</name>
    <dbReference type="NCBI Taxonomy" id="687861"/>
    <lineage>
        <taxon>Bacteria</taxon>
        <taxon>Pseudomonadati</taxon>
        <taxon>Pseudomonadota</taxon>
        <taxon>Alphaproteobacteria</taxon>
        <taxon>Hyphomicrobiales</taxon>
        <taxon>Bartonellaceae</taxon>
        <taxon>Bartonella</taxon>
    </lineage>
</organism>
<proteinExistence type="predicted"/>
<protein>
    <submittedName>
        <fullName evidence="1">Virulence-associated protein</fullName>
    </submittedName>
</protein>
<evidence type="ECO:0000313" key="1">
    <source>
        <dbReference type="EMBL" id="CBI82347.1"/>
    </source>
</evidence>
<reference evidence="1" key="1">
    <citation type="journal article" date="2011" name="PLoS Genet.">
        <title>Parallel evolution of a type IV secretion system in radiating lineages of the host-restricted bacterial pathogen Bartonella.</title>
        <authorList>
            <person name="Engel P."/>
            <person name="Salzburger W."/>
            <person name="Liesch M."/>
            <person name="Chang C.C."/>
            <person name="Maruyama S."/>
            <person name="Lanz C."/>
            <person name="Calteau A."/>
            <person name="Lajus A."/>
            <person name="Medigue C."/>
            <person name="Schuster S.C."/>
            <person name="Dehio C."/>
        </authorList>
    </citation>
    <scope>NUCLEOTIDE SEQUENCE</scope>
    <source>
        <strain evidence="1">R1</strain>
    </source>
</reference>
<dbReference type="AlphaFoldDB" id="E6YZQ9"/>
<dbReference type="EMBL" id="FN645509">
    <property type="protein sequence ID" value="CBI82347.1"/>
    <property type="molecule type" value="Genomic_DNA"/>
</dbReference>
<sequence>MQATYDVNVLQIEKADEFAKIDKFKQMA</sequence>
<accession>E6YZQ9</accession>
<name>E6YZQ9_BARSR</name>
<gene>
    <name evidence="1" type="ORF">B11C_40202</name>
</gene>